<accession>A0ABZ2CB56</accession>
<gene>
    <name evidence="1" type="ORF">R4Z09_19710</name>
</gene>
<proteinExistence type="predicted"/>
<protein>
    <submittedName>
        <fullName evidence="1">Uncharacterized protein</fullName>
    </submittedName>
</protein>
<reference evidence="1 2" key="1">
    <citation type="submission" date="2023-10" db="EMBL/GenBank/DDBJ databases">
        <title>Niallia locisalis sp.nov. isolated from a salt pond sample.</title>
        <authorList>
            <person name="Li X.-J."/>
            <person name="Dong L."/>
        </authorList>
    </citation>
    <scope>NUCLEOTIDE SEQUENCE [LARGE SCALE GENOMIC DNA]</scope>
    <source>
        <strain evidence="1 2">DSM 29761</strain>
    </source>
</reference>
<dbReference type="RefSeq" id="WP_338448440.1">
    <property type="nucleotide sequence ID" value="NZ_CP137640.1"/>
</dbReference>
<organism evidence="1 2">
    <name type="scientific">Niallia oryzisoli</name>
    <dbReference type="NCBI Taxonomy" id="1737571"/>
    <lineage>
        <taxon>Bacteria</taxon>
        <taxon>Bacillati</taxon>
        <taxon>Bacillota</taxon>
        <taxon>Bacilli</taxon>
        <taxon>Bacillales</taxon>
        <taxon>Bacillaceae</taxon>
        <taxon>Niallia</taxon>
    </lineage>
</organism>
<keyword evidence="2" id="KW-1185">Reference proteome</keyword>
<dbReference type="Proteomes" id="UP001357223">
    <property type="component" value="Chromosome"/>
</dbReference>
<evidence type="ECO:0000313" key="2">
    <source>
        <dbReference type="Proteomes" id="UP001357223"/>
    </source>
</evidence>
<name>A0ABZ2CB56_9BACI</name>
<sequence>MQRVFTMQLKNAKSIASFVETDSSFRLTIFKSSYKDEYFQTPSNSITINGEDSVKRLYKFLVKADLEDCFREVESTNSLKYDYETVQTLSHNQPTIVCCISSGILTFYEADDTSGDTYKPTKEINLNGQEVIKIYSLLTYIFGSPLSVKRKAGYREIRKEKQPSGWELLK</sequence>
<dbReference type="EMBL" id="CP137640">
    <property type="protein sequence ID" value="WVX79506.1"/>
    <property type="molecule type" value="Genomic_DNA"/>
</dbReference>
<evidence type="ECO:0000313" key="1">
    <source>
        <dbReference type="EMBL" id="WVX79506.1"/>
    </source>
</evidence>